<dbReference type="EC" id="2.1.1.228" evidence="5 14"/>
<accession>A0A1F4XSN1</accession>
<dbReference type="EMBL" id="MEWW01000013">
    <property type="protein sequence ID" value="OGC84598.1"/>
    <property type="molecule type" value="Genomic_DNA"/>
</dbReference>
<comment type="catalytic activity">
    <reaction evidence="12 14">
        <text>guanosine(37) in tRNA + S-adenosyl-L-methionine = N(1)-methylguanosine(37) in tRNA + S-adenosyl-L-homocysteine + H(+)</text>
        <dbReference type="Rhea" id="RHEA:36899"/>
        <dbReference type="Rhea" id="RHEA-COMP:10145"/>
        <dbReference type="Rhea" id="RHEA-COMP:10147"/>
        <dbReference type="ChEBI" id="CHEBI:15378"/>
        <dbReference type="ChEBI" id="CHEBI:57856"/>
        <dbReference type="ChEBI" id="CHEBI:59789"/>
        <dbReference type="ChEBI" id="CHEBI:73542"/>
        <dbReference type="ChEBI" id="CHEBI:74269"/>
        <dbReference type="EC" id="2.1.1.228"/>
    </reaction>
</comment>
<keyword evidence="8 14" id="KW-0489">Methyltransferase</keyword>
<evidence type="ECO:0000256" key="4">
    <source>
        <dbReference type="ARBA" id="ARBA00011738"/>
    </source>
</evidence>
<dbReference type="GO" id="GO:0002939">
    <property type="term" value="P:tRNA N1-guanine methylation"/>
    <property type="evidence" value="ECO:0007669"/>
    <property type="project" value="TreeGrafter"/>
</dbReference>
<dbReference type="Gene3D" id="3.40.1280.10">
    <property type="match status" value="1"/>
</dbReference>
<dbReference type="AlphaFoldDB" id="A0A1F4XSN1"/>
<keyword evidence="11 14" id="KW-0819">tRNA processing</keyword>
<organism evidence="16 17">
    <name type="scientific">Candidatus Adlerbacteria bacterium RIFCSPHIGHO2_12_FULL_53_18</name>
    <dbReference type="NCBI Taxonomy" id="1797242"/>
    <lineage>
        <taxon>Bacteria</taxon>
        <taxon>Candidatus Adleribacteriota</taxon>
    </lineage>
</organism>
<evidence type="ECO:0000256" key="6">
    <source>
        <dbReference type="ARBA" id="ARBA00014679"/>
    </source>
</evidence>
<evidence type="ECO:0000256" key="1">
    <source>
        <dbReference type="ARBA" id="ARBA00002634"/>
    </source>
</evidence>
<dbReference type="PANTHER" id="PTHR46417:SF1">
    <property type="entry name" value="TRNA (GUANINE-N(1)-)-METHYLTRANSFERASE"/>
    <property type="match status" value="1"/>
</dbReference>
<dbReference type="NCBIfam" id="TIGR00088">
    <property type="entry name" value="trmD"/>
    <property type="match status" value="1"/>
</dbReference>
<dbReference type="InterPro" id="IPR016009">
    <property type="entry name" value="tRNA_MeTrfase_TRMD/TRM10"/>
</dbReference>
<evidence type="ECO:0000256" key="9">
    <source>
        <dbReference type="ARBA" id="ARBA00022679"/>
    </source>
</evidence>
<keyword evidence="9 14" id="KW-0808">Transferase</keyword>
<evidence type="ECO:0000256" key="7">
    <source>
        <dbReference type="ARBA" id="ARBA00022490"/>
    </source>
</evidence>
<comment type="function">
    <text evidence="1 14">Specifically methylates guanosine-37 in various tRNAs.</text>
</comment>
<evidence type="ECO:0000256" key="8">
    <source>
        <dbReference type="ARBA" id="ARBA00022603"/>
    </source>
</evidence>
<evidence type="ECO:0000256" key="3">
    <source>
        <dbReference type="ARBA" id="ARBA00007630"/>
    </source>
</evidence>
<dbReference type="InterPro" id="IPR002649">
    <property type="entry name" value="tRNA_m1G_MeTrfase_TrmD"/>
</dbReference>
<keyword evidence="10 13" id="KW-0949">S-adenosyl-L-methionine</keyword>
<dbReference type="Pfam" id="PF01746">
    <property type="entry name" value="tRNA_m1G_MT"/>
    <property type="match status" value="1"/>
</dbReference>
<sequence length="234" mass="25563">MNFHVVTLFPEVIEAYTTTSILGRAQKDKKLKVKVYQLRDSVTNPTTTALRAGYGAGKWGYKQVDDRPYGGGPGMVIKAEPVIRAVEKVRSSIYGTKKPKVIITSAGGRPLTNAYAKALTKNKDVIIVCGRYEGIDARAKKVLKAEEVSVGPYILTGGEVPALAIIDAAARQIKGVLGRFESLEEGRVASHDVYTRPEVIKHKGKGYRVPKVLLSGHHVKIDALRSKRRSNPRG</sequence>
<evidence type="ECO:0000259" key="15">
    <source>
        <dbReference type="Pfam" id="PF01746"/>
    </source>
</evidence>
<evidence type="ECO:0000256" key="11">
    <source>
        <dbReference type="ARBA" id="ARBA00022694"/>
    </source>
</evidence>
<evidence type="ECO:0000313" key="17">
    <source>
        <dbReference type="Proteomes" id="UP000178091"/>
    </source>
</evidence>
<comment type="caution">
    <text evidence="16">The sequence shown here is derived from an EMBL/GenBank/DDBJ whole genome shotgun (WGS) entry which is preliminary data.</text>
</comment>
<dbReference type="Gene3D" id="1.10.1270.20">
    <property type="entry name" value="tRNA(m1g37)methyltransferase, domain 2"/>
    <property type="match status" value="1"/>
</dbReference>
<feature type="binding site" evidence="13">
    <location>
        <position position="130"/>
    </location>
    <ligand>
        <name>S-adenosyl-L-methionine</name>
        <dbReference type="ChEBI" id="CHEBI:59789"/>
    </ligand>
</feature>
<gene>
    <name evidence="16" type="ORF">A3F55_00920</name>
</gene>
<evidence type="ECO:0000256" key="12">
    <source>
        <dbReference type="ARBA" id="ARBA00047783"/>
    </source>
</evidence>
<dbReference type="InterPro" id="IPR029026">
    <property type="entry name" value="tRNA_m1G_MTases_N"/>
</dbReference>
<name>A0A1F4XSN1_9BACT</name>
<comment type="similarity">
    <text evidence="3 14">Belongs to the RNA methyltransferase TrmD family.</text>
</comment>
<dbReference type="PIRSF" id="PIRSF000386">
    <property type="entry name" value="tRNA_mtase"/>
    <property type="match status" value="1"/>
</dbReference>
<evidence type="ECO:0000256" key="5">
    <source>
        <dbReference type="ARBA" id="ARBA00012807"/>
    </source>
</evidence>
<dbReference type="PANTHER" id="PTHR46417">
    <property type="entry name" value="TRNA (GUANINE-N(1)-)-METHYLTRANSFERASE"/>
    <property type="match status" value="1"/>
</dbReference>
<comment type="subunit">
    <text evidence="4 14">Homodimer.</text>
</comment>
<evidence type="ECO:0000256" key="10">
    <source>
        <dbReference type="ARBA" id="ARBA00022691"/>
    </source>
</evidence>
<evidence type="ECO:0000256" key="2">
    <source>
        <dbReference type="ARBA" id="ARBA00004496"/>
    </source>
</evidence>
<comment type="subcellular location">
    <subcellularLocation>
        <location evidence="2 14">Cytoplasm</location>
    </subcellularLocation>
</comment>
<evidence type="ECO:0000313" key="16">
    <source>
        <dbReference type="EMBL" id="OGC84598.1"/>
    </source>
</evidence>
<dbReference type="GO" id="GO:0052906">
    <property type="term" value="F:tRNA (guanine(37)-N1)-methyltransferase activity"/>
    <property type="evidence" value="ECO:0007669"/>
    <property type="project" value="UniProtKB-EC"/>
</dbReference>
<evidence type="ECO:0000256" key="14">
    <source>
        <dbReference type="RuleBase" id="RU003464"/>
    </source>
</evidence>
<dbReference type="GO" id="GO:0005829">
    <property type="term" value="C:cytosol"/>
    <property type="evidence" value="ECO:0007669"/>
    <property type="project" value="TreeGrafter"/>
</dbReference>
<keyword evidence="7 14" id="KW-0963">Cytoplasm</keyword>
<dbReference type="InterPro" id="IPR029028">
    <property type="entry name" value="Alpha/beta_knot_MTases"/>
</dbReference>
<evidence type="ECO:0000256" key="13">
    <source>
        <dbReference type="PIRSR" id="PIRSR000386-1"/>
    </source>
</evidence>
<dbReference type="SUPFAM" id="SSF75217">
    <property type="entry name" value="alpha/beta knot"/>
    <property type="match status" value="1"/>
</dbReference>
<reference evidence="16 17" key="1">
    <citation type="journal article" date="2016" name="Nat. Commun.">
        <title>Thousands of microbial genomes shed light on interconnected biogeochemical processes in an aquifer system.</title>
        <authorList>
            <person name="Anantharaman K."/>
            <person name="Brown C.T."/>
            <person name="Hug L.A."/>
            <person name="Sharon I."/>
            <person name="Castelle C.J."/>
            <person name="Probst A.J."/>
            <person name="Thomas B.C."/>
            <person name="Singh A."/>
            <person name="Wilkins M.J."/>
            <person name="Karaoz U."/>
            <person name="Brodie E.L."/>
            <person name="Williams K.H."/>
            <person name="Hubbard S.S."/>
            <person name="Banfield J.F."/>
        </authorList>
    </citation>
    <scope>NUCLEOTIDE SEQUENCE [LARGE SCALE GENOMIC DNA]</scope>
</reference>
<dbReference type="InterPro" id="IPR023148">
    <property type="entry name" value="tRNA_m1G_MeTrfase_C_sf"/>
</dbReference>
<dbReference type="Proteomes" id="UP000178091">
    <property type="component" value="Unassembled WGS sequence"/>
</dbReference>
<protein>
    <recommendedName>
        <fullName evidence="6 14">tRNA (guanine-N(1)-)-methyltransferase</fullName>
        <ecNumber evidence="5 14">2.1.1.228</ecNumber>
    </recommendedName>
</protein>
<proteinExistence type="inferred from homology"/>
<feature type="domain" description="tRNA methyltransferase TRMD/TRM10-type" evidence="15">
    <location>
        <begin position="1"/>
        <end position="229"/>
    </location>
</feature>